<dbReference type="Pfam" id="PF00159">
    <property type="entry name" value="Hormone_3"/>
    <property type="match status" value="1"/>
</dbReference>
<dbReference type="SUPFAM" id="SSF47473">
    <property type="entry name" value="EF-hand"/>
    <property type="match status" value="1"/>
</dbReference>
<sequence length="136" mass="16100">MHTKEDLKYIVIFTLIKNQQQLVFLHNTMLFTSSNTTRVSWIIFTVIAIQIAQVISAYTDVPPPPNRPERFHSREELKRYLQLVHEYYAIIGRPRFGRSLSSKYIDAQDRQLFDFFDVNGDNSIAPDEFYQRLENI</sequence>
<feature type="domain" description="EF-hand" evidence="7">
    <location>
        <begin position="104"/>
        <end position="136"/>
    </location>
</feature>
<dbReference type="PROSITE" id="PS50276">
    <property type="entry name" value="PANCREATIC_HORMONE_2"/>
    <property type="match status" value="1"/>
</dbReference>
<comment type="similarity">
    <text evidence="2 5">Belongs to the NPY family.</text>
</comment>
<evidence type="ECO:0000256" key="2">
    <source>
        <dbReference type="ARBA" id="ARBA00010022"/>
    </source>
</evidence>
<accession>A0A813Y722</accession>
<evidence type="ECO:0000313" key="8">
    <source>
        <dbReference type="EMBL" id="CAF0877958.1"/>
    </source>
</evidence>
<protein>
    <recommendedName>
        <fullName evidence="7">EF-hand domain-containing protein</fullName>
    </recommendedName>
</protein>
<dbReference type="Proteomes" id="UP000663852">
    <property type="component" value="Unassembled WGS sequence"/>
</dbReference>
<dbReference type="AlphaFoldDB" id="A0A813Y722"/>
<evidence type="ECO:0000256" key="6">
    <source>
        <dbReference type="SAM" id="Phobius"/>
    </source>
</evidence>
<dbReference type="GO" id="GO:0005179">
    <property type="term" value="F:hormone activity"/>
    <property type="evidence" value="ECO:0007669"/>
    <property type="project" value="InterPro"/>
</dbReference>
<dbReference type="SMART" id="SM00309">
    <property type="entry name" value="PAH"/>
    <property type="match status" value="1"/>
</dbReference>
<keyword evidence="6" id="KW-0472">Membrane</keyword>
<name>A0A813Y722_ADIRI</name>
<keyword evidence="3" id="KW-0964">Secreted</keyword>
<proteinExistence type="inferred from homology"/>
<comment type="caution">
    <text evidence="8">The sequence shown here is derived from an EMBL/GenBank/DDBJ whole genome shotgun (WGS) entry which is preliminary data.</text>
</comment>
<comment type="subcellular location">
    <subcellularLocation>
        <location evidence="1">Secreted</location>
    </subcellularLocation>
</comment>
<keyword evidence="6" id="KW-1133">Transmembrane helix</keyword>
<organism evidence="8 9">
    <name type="scientific">Adineta ricciae</name>
    <name type="common">Rotifer</name>
    <dbReference type="NCBI Taxonomy" id="249248"/>
    <lineage>
        <taxon>Eukaryota</taxon>
        <taxon>Metazoa</taxon>
        <taxon>Spiralia</taxon>
        <taxon>Gnathifera</taxon>
        <taxon>Rotifera</taxon>
        <taxon>Eurotatoria</taxon>
        <taxon>Bdelloidea</taxon>
        <taxon>Adinetida</taxon>
        <taxon>Adinetidae</taxon>
        <taxon>Adineta</taxon>
    </lineage>
</organism>
<evidence type="ECO:0000259" key="7">
    <source>
        <dbReference type="PROSITE" id="PS50222"/>
    </source>
</evidence>
<gene>
    <name evidence="8" type="ORF">EDS130_LOCUS8637</name>
</gene>
<feature type="transmembrane region" description="Helical" evidence="6">
    <location>
        <begin position="39"/>
        <end position="61"/>
    </location>
</feature>
<evidence type="ECO:0000313" key="9">
    <source>
        <dbReference type="Proteomes" id="UP000663852"/>
    </source>
</evidence>
<dbReference type="PROSITE" id="PS00265">
    <property type="entry name" value="PANCREATIC_HORMONE_1"/>
    <property type="match status" value="1"/>
</dbReference>
<evidence type="ECO:0000256" key="4">
    <source>
        <dbReference type="ARBA" id="ARBA00022837"/>
    </source>
</evidence>
<dbReference type="EMBL" id="CAJNOJ010000028">
    <property type="protein sequence ID" value="CAF0877958.1"/>
    <property type="molecule type" value="Genomic_DNA"/>
</dbReference>
<dbReference type="OrthoDB" id="9972427at2759"/>
<dbReference type="InterPro" id="IPR018247">
    <property type="entry name" value="EF_Hand_1_Ca_BS"/>
</dbReference>
<evidence type="ECO:0000256" key="5">
    <source>
        <dbReference type="RuleBase" id="RU000656"/>
    </source>
</evidence>
<dbReference type="GO" id="GO:0005576">
    <property type="term" value="C:extracellular region"/>
    <property type="evidence" value="ECO:0007669"/>
    <property type="project" value="UniProtKB-SubCell"/>
</dbReference>
<dbReference type="GO" id="GO:0005509">
    <property type="term" value="F:calcium ion binding"/>
    <property type="evidence" value="ECO:0007669"/>
    <property type="project" value="InterPro"/>
</dbReference>
<dbReference type="PROSITE" id="PS50222">
    <property type="entry name" value="EF_HAND_2"/>
    <property type="match status" value="1"/>
</dbReference>
<reference evidence="8" key="1">
    <citation type="submission" date="2021-02" db="EMBL/GenBank/DDBJ databases">
        <authorList>
            <person name="Nowell W R."/>
        </authorList>
    </citation>
    <scope>NUCLEOTIDE SEQUENCE</scope>
</reference>
<dbReference type="PROSITE" id="PS00018">
    <property type="entry name" value="EF_HAND_1"/>
    <property type="match status" value="1"/>
</dbReference>
<evidence type="ECO:0000256" key="1">
    <source>
        <dbReference type="ARBA" id="ARBA00004613"/>
    </source>
</evidence>
<dbReference type="CDD" id="cd00126">
    <property type="entry name" value="PAH"/>
    <property type="match status" value="1"/>
</dbReference>
<dbReference type="InterPro" id="IPR001955">
    <property type="entry name" value="Pancreatic_hormone-like"/>
</dbReference>
<dbReference type="InterPro" id="IPR011992">
    <property type="entry name" value="EF-hand-dom_pair"/>
</dbReference>
<dbReference type="InterPro" id="IPR002048">
    <property type="entry name" value="EF_hand_dom"/>
</dbReference>
<keyword evidence="4" id="KW-0106">Calcium</keyword>
<dbReference type="InterPro" id="IPR020392">
    <property type="entry name" value="Pancreatic_hormone-like_CS"/>
</dbReference>
<keyword evidence="6" id="KW-0812">Transmembrane</keyword>
<evidence type="ECO:0000256" key="3">
    <source>
        <dbReference type="ARBA" id="ARBA00022525"/>
    </source>
</evidence>